<feature type="coiled-coil region" evidence="1">
    <location>
        <begin position="10"/>
        <end position="51"/>
    </location>
</feature>
<feature type="domain" description="RNase H type-1" evidence="3">
    <location>
        <begin position="1464"/>
        <end position="1612"/>
    </location>
</feature>
<evidence type="ECO:0000313" key="5">
    <source>
        <dbReference type="EMBL" id="CAL4801879.1"/>
    </source>
</evidence>
<dbReference type="SUPFAM" id="SSF56219">
    <property type="entry name" value="DNase I-like"/>
    <property type="match status" value="1"/>
</dbReference>
<feature type="coiled-coil region" evidence="1">
    <location>
        <begin position="3454"/>
        <end position="3519"/>
    </location>
</feature>
<dbReference type="PANTHER" id="PTHR45615:SF80">
    <property type="entry name" value="GRIP DOMAIN-CONTAINING PROTEIN"/>
    <property type="match status" value="1"/>
</dbReference>
<feature type="region of interest" description="Disordered" evidence="2">
    <location>
        <begin position="107"/>
        <end position="177"/>
    </location>
</feature>
<feature type="compositionally biased region" description="Low complexity" evidence="2">
    <location>
        <begin position="446"/>
        <end position="458"/>
    </location>
</feature>
<evidence type="ECO:0000256" key="1">
    <source>
        <dbReference type="SAM" id="Coils"/>
    </source>
</evidence>
<dbReference type="InterPro" id="IPR036397">
    <property type="entry name" value="RNaseH_sf"/>
</dbReference>
<dbReference type="OrthoDB" id="435451at2759"/>
<dbReference type="InterPro" id="IPR012337">
    <property type="entry name" value="RNaseH-like_sf"/>
</dbReference>
<dbReference type="InterPro" id="IPR002156">
    <property type="entry name" value="RNaseH_domain"/>
</dbReference>
<dbReference type="Proteomes" id="UP001152797">
    <property type="component" value="Unassembled WGS sequence"/>
</dbReference>
<keyword evidence="1" id="KW-0175">Coiled coil</keyword>
<evidence type="ECO:0000313" key="4">
    <source>
        <dbReference type="EMBL" id="CAI4014567.1"/>
    </source>
</evidence>
<dbReference type="Gene3D" id="3.30.420.10">
    <property type="entry name" value="Ribonuclease H-like superfamily/Ribonuclease H"/>
    <property type="match status" value="1"/>
</dbReference>
<keyword evidence="6" id="KW-1185">Reference proteome</keyword>
<proteinExistence type="predicted"/>
<feature type="compositionally biased region" description="Basic residues" evidence="2">
    <location>
        <begin position="400"/>
        <end position="413"/>
    </location>
</feature>
<dbReference type="Gene3D" id="3.60.10.10">
    <property type="entry name" value="Endonuclease/exonuclease/phosphatase"/>
    <property type="match status" value="1"/>
</dbReference>
<dbReference type="GO" id="GO:0004523">
    <property type="term" value="F:RNA-DNA hybrid ribonuclease activity"/>
    <property type="evidence" value="ECO:0007669"/>
    <property type="project" value="InterPro"/>
</dbReference>
<evidence type="ECO:0000313" key="6">
    <source>
        <dbReference type="Proteomes" id="UP001152797"/>
    </source>
</evidence>
<evidence type="ECO:0000256" key="2">
    <source>
        <dbReference type="SAM" id="MobiDB-lite"/>
    </source>
</evidence>
<dbReference type="CDD" id="cd06222">
    <property type="entry name" value="RNase_H_like"/>
    <property type="match status" value="1"/>
</dbReference>
<dbReference type="GO" id="GO:0003676">
    <property type="term" value="F:nucleic acid binding"/>
    <property type="evidence" value="ECO:0007669"/>
    <property type="project" value="InterPro"/>
</dbReference>
<dbReference type="EMBL" id="CAMXCT020006423">
    <property type="protein sequence ID" value="CAL1167942.1"/>
    <property type="molecule type" value="Genomic_DNA"/>
</dbReference>
<dbReference type="PANTHER" id="PTHR45615">
    <property type="entry name" value="MYOSIN HEAVY CHAIN, NON-MUSCLE"/>
    <property type="match status" value="1"/>
</dbReference>
<dbReference type="SUPFAM" id="SSF53098">
    <property type="entry name" value="Ribonuclease H-like"/>
    <property type="match status" value="1"/>
</dbReference>
<dbReference type="PROSITE" id="PS50879">
    <property type="entry name" value="RNASE_H_1"/>
    <property type="match status" value="1"/>
</dbReference>
<feature type="region of interest" description="Disordered" evidence="2">
    <location>
        <begin position="354"/>
        <end position="458"/>
    </location>
</feature>
<comment type="caution">
    <text evidence="4">The sequence shown here is derived from an EMBL/GenBank/DDBJ whole genome shotgun (WGS) entry which is preliminary data.</text>
</comment>
<reference evidence="5 6" key="2">
    <citation type="submission" date="2024-05" db="EMBL/GenBank/DDBJ databases">
        <authorList>
            <person name="Chen Y."/>
            <person name="Shah S."/>
            <person name="Dougan E. K."/>
            <person name="Thang M."/>
            <person name="Chan C."/>
        </authorList>
    </citation>
    <scope>NUCLEOTIDE SEQUENCE [LARGE SCALE GENOMIC DNA]</scope>
</reference>
<name>A0A9P1DS97_9DINO</name>
<reference evidence="4" key="1">
    <citation type="submission" date="2022-10" db="EMBL/GenBank/DDBJ databases">
        <authorList>
            <person name="Chen Y."/>
            <person name="Dougan E. K."/>
            <person name="Chan C."/>
            <person name="Rhodes N."/>
            <person name="Thang M."/>
        </authorList>
    </citation>
    <scope>NUCLEOTIDE SEQUENCE</scope>
</reference>
<dbReference type="InterPro" id="IPR044730">
    <property type="entry name" value="RNase_H-like_dom_plant"/>
</dbReference>
<feature type="coiled-coil region" evidence="1">
    <location>
        <begin position="3264"/>
        <end position="3386"/>
    </location>
</feature>
<organism evidence="4">
    <name type="scientific">Cladocopium goreaui</name>
    <dbReference type="NCBI Taxonomy" id="2562237"/>
    <lineage>
        <taxon>Eukaryota</taxon>
        <taxon>Sar</taxon>
        <taxon>Alveolata</taxon>
        <taxon>Dinophyceae</taxon>
        <taxon>Suessiales</taxon>
        <taxon>Symbiodiniaceae</taxon>
        <taxon>Cladocopium</taxon>
    </lineage>
</organism>
<dbReference type="EMBL" id="CAMXCT010006423">
    <property type="protein sequence ID" value="CAI4014567.1"/>
    <property type="molecule type" value="Genomic_DNA"/>
</dbReference>
<protein>
    <recommendedName>
        <fullName evidence="3">RNase H type-1 domain-containing protein</fullName>
    </recommendedName>
</protein>
<evidence type="ECO:0000259" key="3">
    <source>
        <dbReference type="PROSITE" id="PS50879"/>
    </source>
</evidence>
<dbReference type="InterPro" id="IPR036691">
    <property type="entry name" value="Endo/exonu/phosph_ase_sf"/>
</dbReference>
<accession>A0A9P1DS97</accession>
<dbReference type="EMBL" id="CAMXCT030006423">
    <property type="protein sequence ID" value="CAL4801879.1"/>
    <property type="molecule type" value="Genomic_DNA"/>
</dbReference>
<gene>
    <name evidence="4" type="ORF">C1SCF055_LOCUS39461</name>
</gene>
<feature type="coiled-coil region" evidence="1">
    <location>
        <begin position="241"/>
        <end position="275"/>
    </location>
</feature>
<sequence length="3808" mass="428190">MGRLQGKDPLAEALREAKELQEELELEEADVAQLRIQADLALKQKHQWEAQLEVSRSCIQKLEAKLSRTRKAKAEGKFGNSEAIDAVFLVDSPCSLGRDSNSIKRAMPGPVLPNAAVRGNEGYSDGKCSPKSMPKDLRSPGRQVPRYRSAMMECSPRSQKSGKSGKGSPEKKQTRRQRTAMLLADGTPKATANAARMEHSRTAMLVASKSVAADCDDGTQSTGSLVSFVQGKMKGFVESADKRLLKELEELVKQRDRLEREREALRQQAEEHDREVQSFVHVLRALPQAKVMPEVLKQEVMEAEQEIKDVTFIARIRDAMANRSQPWHCSWCKKDIKGSYSNCGFCGAHWTECQSQTPRSARSGKSPRRRQHVQEWPYSGDWGQETGEGYYQSPWAGHTRSAKSPRRLPRKSPARPNQARKDKQKKSSARDLPPEEPEWEYNQEGAPAPTNASAPSAAEQTLKELASAVKQMEQPLSADVQRALANAQKAVVVDPTIQLQSAAAKLRNARDHLLHARRARQSLHNSWAKFISEAVQRWNKHMEDFEARDADHVQAIQEALDKYQGAKEAMEQSKEAVSACDINPVEVNDITEEELMTDVTPSIQDDMRAMIQNFDKIKARQAETLAGAAVKKEPNFTAPWAAIERAVDQCIDVYGIIACSRLLEGSNCPLTDPRASSKAAPVIPKRVTFTDQIELLFGSDFEPLSHTKMTHDELQAWRGKPWTLHVDPVESVVEPLSLVAVSIPTDFTRENVSCGLISAPHDQDACHAQTGAASTDPTFEAIQEVTDSALYDMDQSWHLQLRVAWREFATVKDPDEGRTMPVISWYLHHHDAPRCASSRSLTLDRMDHLWLTDLRELWADHIRAGEVLHITGVIPTPPRDDSQPYAPHVILTQGLQPDRIGTIMTACFIEDHRTHLLQEAISSPPMMSGTRAVDLLRVDHVVQGRRWVARSGVQWFDNHELEEIPDGISIVVDIRVPSDEPDATSFAAWSRANYPPDQPVFMLPRVVQPEGLPPDDVTDASSSDEDETSPGVDWRFVHIYRTRHRVHHGHLPWDDAFEFQHRVSQITGAHEDDIAFCHHVEHPPQDLQAAHTEVLLMQSVSDLAIGSIHRLVLVDIEFHEHPPATDHSTSRRCLSLPHVTQRRSLLRLLGLDIYCDRVRKRCAMWLNNEVVPLQRQNSFYLEHGDYLRIAIPPLPSADAATSTRTCVSHSRPRSHRLRRQAVDLRARLSHETGMTDVDAYDQPSRRNEPADDDLSLIQYDIGQFRALLPTTTHMLATETATLVSNSHCGRSYAKFVAKLDDAPTEQVQQARDHVLRRDPLQVQLAGQPEFIGELLQAVTQRLPHFGTTLSNAIFVETWFSDHVRRPHSGIGRVVRLEADFRTWYTAIVMAREDHIDPFQALACYIADPQPDGGDPEVMVHLVLVQQAQPNRVTTLVSISDTAEDPWHPRLMQALQDMVCWTDEFPLGFSFYTDGSAKRGSTQATSAVVLLVHTDSGLRLGGYLTATCIGTHTAPRAEATALLLAIRWCCHLQIGFAYHAAKVEFAFDCQTVAGVAQGQFGSSHNSDLLLPIRALLHWLEVSTLEPFIWTHLRGHSDHPWNEAADTLCHHARRYGATVNDMFLYQQQCTFDDQDLVPIQWLWMIEKSMQGADSAPPLYDSHWHFNIAQPLNSIPSVAQQPIARRRDVQPDGPRIVKNMILQIATANVLTLFPGQDHASQYMSARAEGLDSCFHELGIHFVGLQETRSRQEGHVKLPHYHVLSAPATQRGIGGVQLWIQHQVCHGDVTLKVETSHLHILHATAQRLIVRFACGGLRLIFVVLHAPVDQDERVLQAFWNATTNAIPAQYRSWHLFVLADANSRLGSVQSDAVGDWQADEENIKGQHFHQWLLEQSLFLPQTMQNHHFGKADTWTHATGTKARLDFIACPQELGSEAIETWVEERIDLSIQREDHDCVRAQVPISFACLSKTRQFRHLLKTEIARPTWHTDVHSHAAALQNWLGQCPRPATVMRKQHLTQETVKLIQAKRHHRHCLARLRRHRRDALMRSIFLSWRDHQVVHDDLTPWLRECDQQEAKHLWALQDLAMRVVTAVRQDDREFYEQLAVQAGQESQKGSRQLWQAIKFVLPRSRAKQRSNLCCTGPTVQDKAQHYNQLEAGQPVPFEHLISTCWQAQRENIHEASGIDAVPPAVLREHGPALASDITSLFLKMWTTGAEPWQWKGGLIHTIGKKQKSHRIEDMRGIALLDVLGKMSHALLRAQLMPTLLQARAPLQLGGFAKQTTTFATHYLRALEQCASKKALSTCIIFLDIRSAFHSLIRETVFDLDLPLPPRLVEVLRSAGCDPQTVAEQCAQQRIGATVTPALVRLLKDAHTHTWYTLASSDEVHHTHRGSRPGSPLADAAYNALMIAVMTDLQAILDNQPQLRAAQAHLGMPSPIIAWIDDLALPLIFSHAHEVATVTEEVMQNVDQVCRSYGLILNMKPKKTEAVVAFRGPDAPNMRRDCFGNRQGVLCASLPDGILKCVPRYEHLGTIFMAEGAIDAEVSHRLARATHAYHQVRKPILMNRHIATSTRLKLFEGLVLPVLFHGSGNWPLLSHRTLQKVQGLYMKWIRTICANGFWSADMLSDQQLLMYWQLPPITLRLAKMRLLYAFHFVQDCPRLIVDVVTATPEHSLSWIPALRHALVWLAQMDSTLFMWDPLHATVEEIFAWLACHVDSGPRLVRRLYHRALHQGRVLHKVVQAHWRLQQHLRYSRQKRNGCYEQLTWRRAPTTQIPLIDELPASDRYHRQPVMAVATVPTQSEVTMLSRADADQAFFQCWDAEGLPRDFDLTLLTSMKSAFDTTLLTQLLPTVNDVDQMFFNILQTAEDETLTAGNGALGEWALCVWILDSFWCSRFPALSADVFQRLDGALQQFLEDSHIGRLVCWQRRMDSAFCPRESACPQLTLSKALEPIFDPCALQNQLLEGAFAGDFVFPLAGQVPLCKINDCTVILILHLFSGRRRIGDCHWWLHCLADKIFPDYPVVMISVDTAIDEVYGDLSSGANFDQILQLAHKGAVAGSLTGPPCETFSAARNLQMEQQQGPRPLRTAAQPWCLQDRTARELRQCDTGSELLMNSFQLEAEVVYAGGGAIMEHPAEPPDEHKVSVWRLECHRQWCMKLPGACHHRIEQWLYGASGVKPTNLRALNLGPPITVGKALISGAEPWRVRPQQGLKGKGADGKYRTAQAKEYPSALCRSLVVALLKGLQYRIHTDGVRVVEEELLQCQRWGEETAEQQEVCEEQARRLQEEMTEMQREALAAKQEESAVREEAAARKLQCAECSMAYRRQQVTKANLTRQVRDLQVALARVRGEVSAEQAEQKSVNAELEAKCRSLRQEVEEHAALRSKATQQRHESEVATVQLEESTARIALQLHADEEAQAQLQASLTSSQRFAERQLAELRAQELVGEALTEEVMKGRQMEEALRSELRQERQEAQEASSVALALLSMRRLKAEEAREALLQCNDALAASDKAQEELAQRQDQLEHSARSSQKMHEMLMQRLSTVHDKVKNAESTHAQALKELQAERREQSRLNQQLVTESSMYGPQSSPTLGSFLAPVWFKGPHVPMAPMWIRLPMLLLVGVDGNKQEGTQFLMTFLPRFLKEIGATTDFAPDSVLSGCWSEWGSAEFQANITRFNDLLSGPYDPLLAMRAGLGSLAQSLVAVLEGLQECHPAAASPGIALALQLQRLVAEGRLNDGFCPFTGKRQITIGGAEVSDEMVQLQKSTKAKRLARLLGRMLLKVQREGDGPDPAGATPVNWEMRQAMFGGDLEL</sequence>
<feature type="coiled-coil region" evidence="1">
    <location>
        <begin position="3545"/>
        <end position="3576"/>
    </location>
</feature>